<evidence type="ECO:0000313" key="1">
    <source>
        <dbReference type="EMBL" id="MCE4557880.1"/>
    </source>
</evidence>
<protein>
    <recommendedName>
        <fullName evidence="3">CdiI immunity protein domain-containing protein</fullName>
    </recommendedName>
</protein>
<dbReference type="Proteomes" id="UP001200741">
    <property type="component" value="Unassembled WGS sequence"/>
</dbReference>
<dbReference type="RefSeq" id="WP_233375264.1">
    <property type="nucleotide sequence ID" value="NZ_JAJTWU010000013.1"/>
</dbReference>
<evidence type="ECO:0008006" key="3">
    <source>
        <dbReference type="Google" id="ProtNLM"/>
    </source>
</evidence>
<sequence>MPSEKLRQSFEVLCKALPPGIELGMPWPHDQGYDDYESPSLIYEAAQDIGGQAFLTGDAALVEAFLELSRNMAEPRVVGFWLRYASFYSDDDGAGLQQLVGGWRSSTDPLKRYLAEHAKDLVEAGPTS</sequence>
<keyword evidence="2" id="KW-1185">Reference proteome</keyword>
<reference evidence="1 2" key="1">
    <citation type="submission" date="2021-12" db="EMBL/GenBank/DDBJ databases">
        <title>Genome seq of P8.</title>
        <authorList>
            <person name="Seo T."/>
        </authorList>
    </citation>
    <scope>NUCLEOTIDE SEQUENCE [LARGE SCALE GENOMIC DNA]</scope>
    <source>
        <strain evidence="1 2">P8</strain>
    </source>
</reference>
<evidence type="ECO:0000313" key="2">
    <source>
        <dbReference type="Proteomes" id="UP001200741"/>
    </source>
</evidence>
<comment type="caution">
    <text evidence="1">The sequence shown here is derived from an EMBL/GenBank/DDBJ whole genome shotgun (WGS) entry which is preliminary data.</text>
</comment>
<proteinExistence type="predicted"/>
<organism evidence="1 2">
    <name type="scientific">Pelomonas cellulosilytica</name>
    <dbReference type="NCBI Taxonomy" id="2906762"/>
    <lineage>
        <taxon>Bacteria</taxon>
        <taxon>Pseudomonadati</taxon>
        <taxon>Pseudomonadota</taxon>
        <taxon>Betaproteobacteria</taxon>
        <taxon>Burkholderiales</taxon>
        <taxon>Sphaerotilaceae</taxon>
        <taxon>Roseateles</taxon>
    </lineage>
</organism>
<dbReference type="EMBL" id="JAJTWU010000013">
    <property type="protein sequence ID" value="MCE4557880.1"/>
    <property type="molecule type" value="Genomic_DNA"/>
</dbReference>
<name>A0ABS8Y5R4_9BURK</name>
<gene>
    <name evidence="1" type="ORF">LXT13_26160</name>
</gene>
<accession>A0ABS8Y5R4</accession>